<feature type="compositionally biased region" description="Polar residues" evidence="1">
    <location>
        <begin position="78"/>
        <end position="102"/>
    </location>
</feature>
<feature type="compositionally biased region" description="Polar residues" evidence="1">
    <location>
        <begin position="172"/>
        <end position="181"/>
    </location>
</feature>
<evidence type="ECO:0000313" key="2">
    <source>
        <dbReference type="EMBL" id="KAE9410169.1"/>
    </source>
</evidence>
<gene>
    <name evidence="2" type="ORF">BT96DRAFT_470768</name>
</gene>
<feature type="compositionally biased region" description="Basic and acidic residues" evidence="1">
    <location>
        <begin position="17"/>
        <end position="26"/>
    </location>
</feature>
<proteinExistence type="predicted"/>
<evidence type="ECO:0000256" key="1">
    <source>
        <dbReference type="SAM" id="MobiDB-lite"/>
    </source>
</evidence>
<dbReference type="Proteomes" id="UP000799118">
    <property type="component" value="Unassembled WGS sequence"/>
</dbReference>
<feature type="compositionally biased region" description="Polar residues" evidence="1">
    <location>
        <begin position="207"/>
        <end position="218"/>
    </location>
</feature>
<dbReference type="AlphaFoldDB" id="A0A6A4II39"/>
<dbReference type="EMBL" id="ML769386">
    <property type="protein sequence ID" value="KAE9410169.1"/>
    <property type="molecule type" value="Genomic_DNA"/>
</dbReference>
<keyword evidence="3" id="KW-1185">Reference proteome</keyword>
<reference evidence="2" key="1">
    <citation type="journal article" date="2019" name="Environ. Microbiol.">
        <title>Fungal ecological strategies reflected in gene transcription - a case study of two litter decomposers.</title>
        <authorList>
            <person name="Barbi F."/>
            <person name="Kohler A."/>
            <person name="Barry K."/>
            <person name="Baskaran P."/>
            <person name="Daum C."/>
            <person name="Fauchery L."/>
            <person name="Ihrmark K."/>
            <person name="Kuo A."/>
            <person name="LaButti K."/>
            <person name="Lipzen A."/>
            <person name="Morin E."/>
            <person name="Grigoriev I.V."/>
            <person name="Henrissat B."/>
            <person name="Lindahl B."/>
            <person name="Martin F."/>
        </authorList>
    </citation>
    <scope>NUCLEOTIDE SEQUENCE</scope>
    <source>
        <strain evidence="2">JB14</strain>
    </source>
</reference>
<feature type="compositionally biased region" description="Low complexity" evidence="1">
    <location>
        <begin position="47"/>
        <end position="62"/>
    </location>
</feature>
<feature type="compositionally biased region" description="Low complexity" evidence="1">
    <location>
        <begin position="119"/>
        <end position="133"/>
    </location>
</feature>
<protein>
    <submittedName>
        <fullName evidence="2">Uncharacterized protein</fullName>
    </submittedName>
</protein>
<name>A0A6A4II39_9AGAR</name>
<organism evidence="2 3">
    <name type="scientific">Gymnopus androsaceus JB14</name>
    <dbReference type="NCBI Taxonomy" id="1447944"/>
    <lineage>
        <taxon>Eukaryota</taxon>
        <taxon>Fungi</taxon>
        <taxon>Dikarya</taxon>
        <taxon>Basidiomycota</taxon>
        <taxon>Agaricomycotina</taxon>
        <taxon>Agaricomycetes</taxon>
        <taxon>Agaricomycetidae</taxon>
        <taxon>Agaricales</taxon>
        <taxon>Marasmiineae</taxon>
        <taxon>Omphalotaceae</taxon>
        <taxon>Gymnopus</taxon>
    </lineage>
</organism>
<accession>A0A6A4II39</accession>
<evidence type="ECO:0000313" key="3">
    <source>
        <dbReference type="Proteomes" id="UP000799118"/>
    </source>
</evidence>
<feature type="compositionally biased region" description="Polar residues" evidence="1">
    <location>
        <begin position="232"/>
        <end position="253"/>
    </location>
</feature>
<feature type="region of interest" description="Disordered" evidence="1">
    <location>
        <begin position="1"/>
        <end position="253"/>
    </location>
</feature>
<sequence>MRMKMAFIDKVSLRQHQQPEETKKGEEEEEDLYANEINWDAKMTQNPSQLPTTQTESQSSTPARNYGSIVKRRPTSQPPGAQNSSSPATSRPPSFEVQNTPRRQAWYAPRRKRSRGEGLSPSSSPALSPALSPMETAFGLGPLHKPRFPSSRLNEDPSQSSLHRKRYKLDSSVDSESQAQPQRRIRRSGLPVSRDLERDDECEADVSQMQVETQLTMSSPPPRIQRRYSHYPSKSNNPLEYALQSQAPYDSQE</sequence>
<dbReference type="OrthoDB" id="3270241at2759"/>